<organism evidence="1 2">
    <name type="scientific">Allacma fusca</name>
    <dbReference type="NCBI Taxonomy" id="39272"/>
    <lineage>
        <taxon>Eukaryota</taxon>
        <taxon>Metazoa</taxon>
        <taxon>Ecdysozoa</taxon>
        <taxon>Arthropoda</taxon>
        <taxon>Hexapoda</taxon>
        <taxon>Collembola</taxon>
        <taxon>Symphypleona</taxon>
        <taxon>Sminthuridae</taxon>
        <taxon>Allacma</taxon>
    </lineage>
</organism>
<protein>
    <submittedName>
        <fullName evidence="1">Uncharacterized protein</fullName>
    </submittedName>
</protein>
<feature type="non-terminal residue" evidence="1">
    <location>
        <position position="1"/>
    </location>
</feature>
<proteinExistence type="predicted"/>
<dbReference type="Proteomes" id="UP000708208">
    <property type="component" value="Unassembled WGS sequence"/>
</dbReference>
<dbReference type="AlphaFoldDB" id="A0A8J2JC84"/>
<gene>
    <name evidence="1" type="ORF">AFUS01_LOCUS7268</name>
</gene>
<dbReference type="OrthoDB" id="432381at2759"/>
<evidence type="ECO:0000313" key="2">
    <source>
        <dbReference type="Proteomes" id="UP000708208"/>
    </source>
</evidence>
<evidence type="ECO:0000313" key="1">
    <source>
        <dbReference type="EMBL" id="CAG7717831.1"/>
    </source>
</evidence>
<keyword evidence="2" id="KW-1185">Reference proteome</keyword>
<name>A0A8J2JC84_9HEXA</name>
<reference evidence="1" key="1">
    <citation type="submission" date="2021-06" db="EMBL/GenBank/DDBJ databases">
        <authorList>
            <person name="Hodson N. C."/>
            <person name="Mongue J. A."/>
            <person name="Jaron S. K."/>
        </authorList>
    </citation>
    <scope>NUCLEOTIDE SEQUENCE</scope>
</reference>
<accession>A0A8J2JC84</accession>
<dbReference type="EMBL" id="CAJVCH010048982">
    <property type="protein sequence ID" value="CAG7717831.1"/>
    <property type="molecule type" value="Genomic_DNA"/>
</dbReference>
<sequence length="72" mass="8246">IILFLTSYWQIPIFRGSETALVFPYYSSDHPYYGKDGFGDTNLPAVQPKLEAEHAVNAIIRLAELYKGTYKF</sequence>
<comment type="caution">
    <text evidence="1">The sequence shown here is derived from an EMBL/GenBank/DDBJ whole genome shotgun (WGS) entry which is preliminary data.</text>
</comment>